<evidence type="ECO:0000256" key="2">
    <source>
        <dbReference type="SAM" id="MobiDB-lite"/>
    </source>
</evidence>
<feature type="domain" description="CCHC-type" evidence="3">
    <location>
        <begin position="148"/>
        <end position="164"/>
    </location>
</feature>
<comment type="caution">
    <text evidence="4">The sequence shown here is derived from an EMBL/GenBank/DDBJ whole genome shotgun (WGS) entry which is preliminary data.</text>
</comment>
<keyword evidence="5" id="KW-1185">Reference proteome</keyword>
<feature type="region of interest" description="Disordered" evidence="2">
    <location>
        <begin position="161"/>
        <end position="204"/>
    </location>
</feature>
<reference evidence="4 5" key="1">
    <citation type="journal article" date="2020" name="IScience">
        <title>Genome Sequencing of the Endangered Kingdonia uniflora (Circaeasteraceae, Ranunculales) Reveals Potential Mechanisms of Evolutionary Specialization.</title>
        <authorList>
            <person name="Sun Y."/>
            <person name="Deng T."/>
            <person name="Zhang A."/>
            <person name="Moore M.J."/>
            <person name="Landis J.B."/>
            <person name="Lin N."/>
            <person name="Zhang H."/>
            <person name="Zhang X."/>
            <person name="Huang J."/>
            <person name="Zhang X."/>
            <person name="Sun H."/>
            <person name="Wang H."/>
        </authorList>
    </citation>
    <scope>NUCLEOTIDE SEQUENCE [LARGE SCALE GENOMIC DNA]</scope>
    <source>
        <strain evidence="4">TB1705</strain>
        <tissue evidence="4">Leaf</tissue>
    </source>
</reference>
<dbReference type="InterPro" id="IPR001878">
    <property type="entry name" value="Znf_CCHC"/>
</dbReference>
<dbReference type="GO" id="GO:0003676">
    <property type="term" value="F:nucleic acid binding"/>
    <property type="evidence" value="ECO:0007669"/>
    <property type="project" value="InterPro"/>
</dbReference>
<organism evidence="4 5">
    <name type="scientific">Kingdonia uniflora</name>
    <dbReference type="NCBI Taxonomy" id="39325"/>
    <lineage>
        <taxon>Eukaryota</taxon>
        <taxon>Viridiplantae</taxon>
        <taxon>Streptophyta</taxon>
        <taxon>Embryophyta</taxon>
        <taxon>Tracheophyta</taxon>
        <taxon>Spermatophyta</taxon>
        <taxon>Magnoliopsida</taxon>
        <taxon>Ranunculales</taxon>
        <taxon>Circaeasteraceae</taxon>
        <taxon>Kingdonia</taxon>
    </lineage>
</organism>
<keyword evidence="1" id="KW-0862">Zinc</keyword>
<evidence type="ECO:0000313" key="4">
    <source>
        <dbReference type="EMBL" id="KAF6134336.1"/>
    </source>
</evidence>
<dbReference type="AlphaFoldDB" id="A0A7J7KVE9"/>
<proteinExistence type="predicted"/>
<gene>
    <name evidence="4" type="ORF">GIB67_005728</name>
</gene>
<dbReference type="EMBL" id="JACGCM010002866">
    <property type="protein sequence ID" value="KAF6134336.1"/>
    <property type="molecule type" value="Genomic_DNA"/>
</dbReference>
<sequence length="204" mass="22909">MERIVGSYDEGYNVMPELTVQVLLANLESILTCSIDLMTNEWIGTCISYKGSMEGWLNGYRPLLGLDGYFLKVCVLIPMRHPWIEYCSEYHTVAKYVATYNLPIHYIDDPSEWGQPGCTVLPPPLVRGPGRPKKQRIKDQDEVLGNCRRCGKCGALGHMKKTCKGPSSQPSGTSTRQRNRLDTNSSRAEHRRNVGAPPQTPIVR</sequence>
<dbReference type="PROSITE" id="PS50158">
    <property type="entry name" value="ZF_CCHC"/>
    <property type="match status" value="1"/>
</dbReference>
<evidence type="ECO:0000259" key="3">
    <source>
        <dbReference type="PROSITE" id="PS50158"/>
    </source>
</evidence>
<feature type="compositionally biased region" description="Polar residues" evidence="2">
    <location>
        <begin position="165"/>
        <end position="186"/>
    </location>
</feature>
<keyword evidence="1" id="KW-0863">Zinc-finger</keyword>
<feature type="non-terminal residue" evidence="4">
    <location>
        <position position="1"/>
    </location>
</feature>
<dbReference type="GO" id="GO:0008270">
    <property type="term" value="F:zinc ion binding"/>
    <property type="evidence" value="ECO:0007669"/>
    <property type="project" value="UniProtKB-KW"/>
</dbReference>
<dbReference type="Proteomes" id="UP000541444">
    <property type="component" value="Unassembled WGS sequence"/>
</dbReference>
<protein>
    <recommendedName>
        <fullName evidence="3">CCHC-type domain-containing protein</fullName>
    </recommendedName>
</protein>
<name>A0A7J7KVE9_9MAGN</name>
<accession>A0A7J7KVE9</accession>
<keyword evidence="1" id="KW-0479">Metal-binding</keyword>
<evidence type="ECO:0000313" key="5">
    <source>
        <dbReference type="Proteomes" id="UP000541444"/>
    </source>
</evidence>
<evidence type="ECO:0000256" key="1">
    <source>
        <dbReference type="PROSITE-ProRule" id="PRU00047"/>
    </source>
</evidence>